<reference evidence="1 2" key="1">
    <citation type="submission" date="2024-09" db="EMBL/GenBank/DDBJ databases">
        <authorList>
            <person name="Sun Q."/>
            <person name="Mori K."/>
        </authorList>
    </citation>
    <scope>NUCLEOTIDE SEQUENCE [LARGE SCALE GENOMIC DNA]</scope>
    <source>
        <strain evidence="1 2">NCAIM B.02610</strain>
    </source>
</reference>
<sequence>MIGLYVFKDEELMKMKDMYFSNKDEKYIELYSEIKQNFGSKGSLASLVSLNEGSTRTVPVLPCHLLTNNAELMYHKNIAIV</sequence>
<dbReference type="RefSeq" id="WP_335963018.1">
    <property type="nucleotide sequence ID" value="NZ_JAXBLX010000039.1"/>
</dbReference>
<organism evidence="1 2">
    <name type="scientific">Halalkalibacter kiskunsagensis</name>
    <dbReference type="NCBI Taxonomy" id="1548599"/>
    <lineage>
        <taxon>Bacteria</taxon>
        <taxon>Bacillati</taxon>
        <taxon>Bacillota</taxon>
        <taxon>Bacilli</taxon>
        <taxon>Bacillales</taxon>
        <taxon>Bacillaceae</taxon>
        <taxon>Halalkalibacter</taxon>
    </lineage>
</organism>
<keyword evidence="2" id="KW-1185">Reference proteome</keyword>
<proteinExistence type="predicted"/>
<protein>
    <submittedName>
        <fullName evidence="1">Uncharacterized protein</fullName>
    </submittedName>
</protein>
<dbReference type="Proteomes" id="UP001589838">
    <property type="component" value="Unassembled WGS sequence"/>
</dbReference>
<evidence type="ECO:0000313" key="1">
    <source>
        <dbReference type="EMBL" id="MFC0469283.1"/>
    </source>
</evidence>
<dbReference type="EMBL" id="JBHLUX010000004">
    <property type="protein sequence ID" value="MFC0469283.1"/>
    <property type="molecule type" value="Genomic_DNA"/>
</dbReference>
<evidence type="ECO:0000313" key="2">
    <source>
        <dbReference type="Proteomes" id="UP001589838"/>
    </source>
</evidence>
<gene>
    <name evidence="1" type="ORF">ACFFHM_01695</name>
</gene>
<name>A0ABV6K7I8_9BACI</name>
<accession>A0ABV6K7I8</accession>
<comment type="caution">
    <text evidence="1">The sequence shown here is derived from an EMBL/GenBank/DDBJ whole genome shotgun (WGS) entry which is preliminary data.</text>
</comment>